<dbReference type="EMBL" id="PRLG01000028">
    <property type="protein sequence ID" value="PYY26881.1"/>
    <property type="molecule type" value="Genomic_DNA"/>
</dbReference>
<evidence type="ECO:0000313" key="3">
    <source>
        <dbReference type="Proteomes" id="UP000247459"/>
    </source>
</evidence>
<reference evidence="2 3" key="1">
    <citation type="submission" date="2018-01" db="EMBL/GenBank/DDBJ databases">
        <title>Genome sequence of the PGP bacterium Paenibacillus illinoisensis E3.</title>
        <authorList>
            <person name="Rolli E."/>
            <person name="Marasco R."/>
            <person name="Bessem C."/>
            <person name="Michoud G."/>
            <person name="Gaiarsa S."/>
            <person name="Borin S."/>
            <person name="Daffonchio D."/>
        </authorList>
    </citation>
    <scope>NUCLEOTIDE SEQUENCE [LARGE SCALE GENOMIC DNA]</scope>
    <source>
        <strain evidence="2 3">E3</strain>
    </source>
</reference>
<gene>
    <name evidence="2" type="ORF">PIL02S_05057</name>
</gene>
<accession>A0A2W0CT49</accession>
<evidence type="ECO:0000313" key="2">
    <source>
        <dbReference type="EMBL" id="PYY26881.1"/>
    </source>
</evidence>
<comment type="caution">
    <text evidence="2">The sequence shown here is derived from an EMBL/GenBank/DDBJ whole genome shotgun (WGS) entry which is preliminary data.</text>
</comment>
<proteinExistence type="predicted"/>
<feature type="transmembrane region" description="Helical" evidence="1">
    <location>
        <begin position="26"/>
        <end position="46"/>
    </location>
</feature>
<evidence type="ECO:0000256" key="1">
    <source>
        <dbReference type="SAM" id="Phobius"/>
    </source>
</evidence>
<keyword evidence="1" id="KW-0472">Membrane</keyword>
<keyword evidence="1" id="KW-1133">Transmembrane helix</keyword>
<dbReference type="Proteomes" id="UP000247459">
    <property type="component" value="Unassembled WGS sequence"/>
</dbReference>
<protein>
    <submittedName>
        <fullName evidence="2">Uncharacterized protein</fullName>
    </submittedName>
</protein>
<sequence length="75" mass="8594">MKHIISETNSEQEAEWMRKLRVVTKFASLLLASSVLSLLILTLSFLCFTAKVDAASVAHFTEQSDYIIHVFRLFF</sequence>
<dbReference type="AlphaFoldDB" id="A0A2W0CT49"/>
<keyword evidence="1" id="KW-0812">Transmembrane</keyword>
<name>A0A2W0CT49_9BACL</name>
<organism evidence="2 3">
    <name type="scientific">Paenibacillus illinoisensis</name>
    <dbReference type="NCBI Taxonomy" id="59845"/>
    <lineage>
        <taxon>Bacteria</taxon>
        <taxon>Bacillati</taxon>
        <taxon>Bacillota</taxon>
        <taxon>Bacilli</taxon>
        <taxon>Bacillales</taxon>
        <taxon>Paenibacillaceae</taxon>
        <taxon>Paenibacillus</taxon>
    </lineage>
</organism>